<sequence>MKLVYGNAILNLCSAAAADNSEESLAARDVSLIPPLQVNSAWDGESSQKFSLIYEDIFRDDILHCPLRERSWVFQEWYLSPRSLILARRQLWWHCRQNAACEALPQEYKDEESMRINRPDLQPEWMKDDMGQLNTEQDWASAWRSRVEHYVETRLTEESDRLIAFSGIAQAFGSSHGIVHEYLAGLWRCHLPITLCWYVANSRTSRSSRYKAPSWTWASVDGPFELCVGLGYVAEEDWGKKPCVSVEDVWLGYSDERHITGLVKGGAIKLRGHLLGSRKVEMPSRRRLRYFDDDTFDEDIEGPYMMLDEGDEEGPLVSYLDNINTNNYRKESTEGALRRTERLRDARGSVFFLPIAKGFTVQGIILYQPPHQTGIFHRIGYFVSNRLPNGSYSHNLESDYPEHTFLIL</sequence>
<dbReference type="PANTHER" id="PTHR33112">
    <property type="entry name" value="DOMAIN PROTEIN, PUTATIVE-RELATED"/>
    <property type="match status" value="1"/>
</dbReference>
<protein>
    <recommendedName>
        <fullName evidence="1">Heterokaryon incompatibility domain-containing protein</fullName>
    </recommendedName>
</protein>
<evidence type="ECO:0000259" key="1">
    <source>
        <dbReference type="Pfam" id="PF06985"/>
    </source>
</evidence>
<reference evidence="2 3" key="1">
    <citation type="submission" date="2017-06" db="EMBL/GenBank/DDBJ databases">
        <title>Comparative genomic analysis of Ambrosia Fusariam Clade fungi.</title>
        <authorList>
            <person name="Stajich J.E."/>
            <person name="Carrillo J."/>
            <person name="Kijimoto T."/>
            <person name="Eskalen A."/>
            <person name="O'Donnell K."/>
            <person name="Kasson M."/>
        </authorList>
    </citation>
    <scope>NUCLEOTIDE SEQUENCE [LARGE SCALE GENOMIC DNA]</scope>
    <source>
        <strain evidence="2 3">NRRL62584</strain>
    </source>
</reference>
<name>A0A428NNB2_9HYPO</name>
<feature type="domain" description="Heterokaryon incompatibility" evidence="1">
    <location>
        <begin position="1"/>
        <end position="76"/>
    </location>
</feature>
<proteinExistence type="predicted"/>
<dbReference type="EMBL" id="NKCI01000374">
    <property type="protein sequence ID" value="RSL42298.1"/>
    <property type="molecule type" value="Genomic_DNA"/>
</dbReference>
<organism evidence="2 3">
    <name type="scientific">Fusarium duplospermum</name>
    <dbReference type="NCBI Taxonomy" id="1325734"/>
    <lineage>
        <taxon>Eukaryota</taxon>
        <taxon>Fungi</taxon>
        <taxon>Dikarya</taxon>
        <taxon>Ascomycota</taxon>
        <taxon>Pezizomycotina</taxon>
        <taxon>Sordariomycetes</taxon>
        <taxon>Hypocreomycetidae</taxon>
        <taxon>Hypocreales</taxon>
        <taxon>Nectriaceae</taxon>
        <taxon>Fusarium</taxon>
        <taxon>Fusarium solani species complex</taxon>
    </lineage>
</organism>
<comment type="caution">
    <text evidence="2">The sequence shown here is derived from an EMBL/GenBank/DDBJ whole genome shotgun (WGS) entry which is preliminary data.</text>
</comment>
<keyword evidence="3" id="KW-1185">Reference proteome</keyword>
<dbReference type="AlphaFoldDB" id="A0A428NNB2"/>
<evidence type="ECO:0000313" key="2">
    <source>
        <dbReference type="EMBL" id="RSL42298.1"/>
    </source>
</evidence>
<dbReference type="PANTHER" id="PTHR33112:SF16">
    <property type="entry name" value="HETEROKARYON INCOMPATIBILITY DOMAIN-CONTAINING PROTEIN"/>
    <property type="match status" value="1"/>
</dbReference>
<evidence type="ECO:0000313" key="3">
    <source>
        <dbReference type="Proteomes" id="UP000288168"/>
    </source>
</evidence>
<dbReference type="STRING" id="1325734.A0A428NNB2"/>
<accession>A0A428NNB2</accession>
<dbReference type="InterPro" id="IPR010730">
    <property type="entry name" value="HET"/>
</dbReference>
<dbReference type="Pfam" id="PF06985">
    <property type="entry name" value="HET"/>
    <property type="match status" value="1"/>
</dbReference>
<dbReference type="OrthoDB" id="5347061at2759"/>
<gene>
    <name evidence="2" type="ORF">CEP54_015528</name>
</gene>
<dbReference type="Proteomes" id="UP000288168">
    <property type="component" value="Unassembled WGS sequence"/>
</dbReference>